<evidence type="ECO:0000256" key="3">
    <source>
        <dbReference type="ARBA" id="ARBA00022603"/>
    </source>
</evidence>
<dbReference type="HAMAP" id="MF_00735">
    <property type="entry name" value="Methyltr_PrmA"/>
    <property type="match status" value="1"/>
</dbReference>
<organism evidence="6">
    <name type="scientific">marine sediment metagenome</name>
    <dbReference type="NCBI Taxonomy" id="412755"/>
    <lineage>
        <taxon>unclassified sequences</taxon>
        <taxon>metagenomes</taxon>
        <taxon>ecological metagenomes</taxon>
    </lineage>
</organism>
<dbReference type="SUPFAM" id="SSF53335">
    <property type="entry name" value="S-adenosyl-L-methionine-dependent methyltransferases"/>
    <property type="match status" value="1"/>
</dbReference>
<keyword evidence="3" id="KW-0489">Methyltransferase</keyword>
<keyword evidence="5" id="KW-0949">S-adenosyl-L-methionine</keyword>
<gene>
    <name evidence="6" type="ORF">LCGC14_0685260</name>
</gene>
<proteinExistence type="inferred from homology"/>
<dbReference type="PANTHER" id="PTHR43648:SF1">
    <property type="entry name" value="ELECTRON TRANSFER FLAVOPROTEIN BETA SUBUNIT LYSINE METHYLTRANSFERASE"/>
    <property type="match status" value="1"/>
</dbReference>
<evidence type="ECO:0000313" key="6">
    <source>
        <dbReference type="EMBL" id="KKN45225.1"/>
    </source>
</evidence>
<dbReference type="InterPro" id="IPR029063">
    <property type="entry name" value="SAM-dependent_MTases_sf"/>
</dbReference>
<protein>
    <recommendedName>
        <fullName evidence="7">Ribosomal protein L11 methyltransferase</fullName>
    </recommendedName>
</protein>
<dbReference type="Pfam" id="PF06325">
    <property type="entry name" value="PrmA"/>
    <property type="match status" value="1"/>
</dbReference>
<dbReference type="InterPro" id="IPR004498">
    <property type="entry name" value="Ribosomal_PrmA_MeTrfase"/>
</dbReference>
<sequence>MAWIQFIFDSTPDAADRLSDALSECGAAAVTFQDNADQPIYEPELGTTPLWAATNVVALFDAEQDVDAVINALTHKLRPKAVPNYRIEAVEDKDWVREWMDSFQPICFGERLWICPSWLSPVEPEAVNIMLDPGLAFGTGTHPTTALCLNWLDQADVKDKYVIDYGCGSGILAIAAALLGAKRVIGVDTDPQALEATQANAARNGVHIETYFPDQCPDEPADLLLANILAGPLQTLSERLANLTKAGAPIVLSGILDVQADAVSQSYQPWFDMQPAVLKEEWTRIVGQRHDV</sequence>
<dbReference type="GO" id="GO:0005829">
    <property type="term" value="C:cytosol"/>
    <property type="evidence" value="ECO:0007669"/>
    <property type="project" value="TreeGrafter"/>
</dbReference>
<reference evidence="6" key="1">
    <citation type="journal article" date="2015" name="Nature">
        <title>Complex archaea that bridge the gap between prokaryotes and eukaryotes.</title>
        <authorList>
            <person name="Spang A."/>
            <person name="Saw J.H."/>
            <person name="Jorgensen S.L."/>
            <person name="Zaremba-Niedzwiedzka K."/>
            <person name="Martijn J."/>
            <person name="Lind A.E."/>
            <person name="van Eijk R."/>
            <person name="Schleper C."/>
            <person name="Guy L."/>
            <person name="Ettema T.J."/>
        </authorList>
    </citation>
    <scope>NUCLEOTIDE SEQUENCE</scope>
</reference>
<evidence type="ECO:0000256" key="4">
    <source>
        <dbReference type="ARBA" id="ARBA00022679"/>
    </source>
</evidence>
<dbReference type="GO" id="GO:0016279">
    <property type="term" value="F:protein-lysine N-methyltransferase activity"/>
    <property type="evidence" value="ECO:0007669"/>
    <property type="project" value="TreeGrafter"/>
</dbReference>
<dbReference type="PANTHER" id="PTHR43648">
    <property type="entry name" value="ELECTRON TRANSFER FLAVOPROTEIN BETA SUBUNIT LYSINE METHYLTRANSFERASE"/>
    <property type="match status" value="1"/>
</dbReference>
<keyword evidence="4" id="KW-0808">Transferase</keyword>
<evidence type="ECO:0000256" key="2">
    <source>
        <dbReference type="ARBA" id="ARBA00022490"/>
    </source>
</evidence>
<dbReference type="EMBL" id="LAZR01001404">
    <property type="protein sequence ID" value="KKN45225.1"/>
    <property type="molecule type" value="Genomic_DNA"/>
</dbReference>
<dbReference type="PIRSF" id="PIRSF000401">
    <property type="entry name" value="RPL11_MTase"/>
    <property type="match status" value="1"/>
</dbReference>
<name>A0A0F9QM47_9ZZZZ</name>
<dbReference type="NCBIfam" id="TIGR00406">
    <property type="entry name" value="prmA"/>
    <property type="match status" value="1"/>
</dbReference>
<keyword evidence="2" id="KW-0963">Cytoplasm</keyword>
<dbReference type="GO" id="GO:0032259">
    <property type="term" value="P:methylation"/>
    <property type="evidence" value="ECO:0007669"/>
    <property type="project" value="UniProtKB-KW"/>
</dbReference>
<comment type="similarity">
    <text evidence="1">Belongs to the methyltransferase superfamily. PrmA family.</text>
</comment>
<evidence type="ECO:0000256" key="1">
    <source>
        <dbReference type="ARBA" id="ARBA00009741"/>
    </source>
</evidence>
<dbReference type="AlphaFoldDB" id="A0A0F9QM47"/>
<dbReference type="Gene3D" id="3.40.50.150">
    <property type="entry name" value="Vaccinia Virus protein VP39"/>
    <property type="match status" value="1"/>
</dbReference>
<dbReference type="InterPro" id="IPR050078">
    <property type="entry name" value="Ribosomal_L11_MeTrfase_PrmA"/>
</dbReference>
<evidence type="ECO:0008006" key="7">
    <source>
        <dbReference type="Google" id="ProtNLM"/>
    </source>
</evidence>
<comment type="caution">
    <text evidence="6">The sequence shown here is derived from an EMBL/GenBank/DDBJ whole genome shotgun (WGS) entry which is preliminary data.</text>
</comment>
<evidence type="ECO:0000256" key="5">
    <source>
        <dbReference type="ARBA" id="ARBA00022691"/>
    </source>
</evidence>
<accession>A0A0F9QM47</accession>